<protein>
    <submittedName>
        <fullName evidence="1">Uncharacterized protein</fullName>
    </submittedName>
</protein>
<dbReference type="PANTHER" id="PTHR15131">
    <property type="entry name" value="SMALL NUCLEAR RNA ACTIVATING COMPLEX, POLYPEPTIDE 1"/>
    <property type="match status" value="1"/>
</dbReference>
<dbReference type="GO" id="GO:0019185">
    <property type="term" value="C:snRNA-activating protein complex"/>
    <property type="evidence" value="ECO:0007669"/>
    <property type="project" value="TreeGrafter"/>
</dbReference>
<evidence type="ECO:0000313" key="2">
    <source>
        <dbReference type="Proteomes" id="UP001162156"/>
    </source>
</evidence>
<dbReference type="GO" id="GO:0042796">
    <property type="term" value="P:snRNA transcription by RNA polymerase III"/>
    <property type="evidence" value="ECO:0007669"/>
    <property type="project" value="TreeGrafter"/>
</dbReference>
<gene>
    <name evidence="1" type="ORF">NQ314_004066</name>
</gene>
<organism evidence="1 2">
    <name type="scientific">Rhamnusium bicolor</name>
    <dbReference type="NCBI Taxonomy" id="1586634"/>
    <lineage>
        <taxon>Eukaryota</taxon>
        <taxon>Metazoa</taxon>
        <taxon>Ecdysozoa</taxon>
        <taxon>Arthropoda</taxon>
        <taxon>Hexapoda</taxon>
        <taxon>Insecta</taxon>
        <taxon>Pterygota</taxon>
        <taxon>Neoptera</taxon>
        <taxon>Endopterygota</taxon>
        <taxon>Coleoptera</taxon>
        <taxon>Polyphaga</taxon>
        <taxon>Cucujiformia</taxon>
        <taxon>Chrysomeloidea</taxon>
        <taxon>Cerambycidae</taxon>
        <taxon>Lepturinae</taxon>
        <taxon>Rhagiini</taxon>
        <taxon>Rhamnusium</taxon>
    </lineage>
</organism>
<evidence type="ECO:0000313" key="1">
    <source>
        <dbReference type="EMBL" id="KAJ8965525.1"/>
    </source>
</evidence>
<comment type="caution">
    <text evidence="1">The sequence shown here is derived from an EMBL/GenBank/DDBJ whole genome shotgun (WGS) entry which is preliminary data.</text>
</comment>
<dbReference type="InterPro" id="IPR019188">
    <property type="entry name" value="SNAPC1"/>
</dbReference>
<dbReference type="GO" id="GO:0043565">
    <property type="term" value="F:sequence-specific DNA binding"/>
    <property type="evidence" value="ECO:0007669"/>
    <property type="project" value="TreeGrafter"/>
</dbReference>
<dbReference type="AlphaFoldDB" id="A0AAV8ZNQ1"/>
<reference evidence="1" key="1">
    <citation type="journal article" date="2023" name="Insect Mol. Biol.">
        <title>Genome sequencing provides insights into the evolution of gene families encoding plant cell wall-degrading enzymes in longhorned beetles.</title>
        <authorList>
            <person name="Shin N.R."/>
            <person name="Okamura Y."/>
            <person name="Kirsch R."/>
            <person name="Pauchet Y."/>
        </authorList>
    </citation>
    <scope>NUCLEOTIDE SEQUENCE</scope>
    <source>
        <strain evidence="1">RBIC_L_NR</strain>
    </source>
</reference>
<accession>A0AAV8ZNQ1</accession>
<keyword evidence="2" id="KW-1185">Reference proteome</keyword>
<dbReference type="EMBL" id="JANEYF010001216">
    <property type="protein sequence ID" value="KAJ8965525.1"/>
    <property type="molecule type" value="Genomic_DNA"/>
</dbReference>
<dbReference type="GO" id="GO:0042795">
    <property type="term" value="P:snRNA transcription by RNA polymerase II"/>
    <property type="evidence" value="ECO:0007669"/>
    <property type="project" value="TreeGrafter"/>
</dbReference>
<sequence>MCENYFYIVKKYLVFPRNIYVQVGAFYLLYGVYYKQPLKNWVKIRLTLDEYKAISELITEMKARQQNDAVYVFAKMQKDQVFLYTALRKPLGPEDRFVKSFELYYTFHSYQTESALSKFNQILPNSEIIQGLEKTNKEYQECLRKYAEKCPSLAHFASTIVDDLNGAYSKVQMGVSSLKNKEQI</sequence>
<dbReference type="PANTHER" id="PTHR15131:SF3">
    <property type="entry name" value="SNRNA-ACTIVATING PROTEIN COMPLEX SUBUNIT 1"/>
    <property type="match status" value="1"/>
</dbReference>
<proteinExistence type="predicted"/>
<dbReference type="Proteomes" id="UP001162156">
    <property type="component" value="Unassembled WGS sequence"/>
</dbReference>
<name>A0AAV8ZNQ1_9CUCU</name>
<dbReference type="Pfam" id="PF09808">
    <property type="entry name" value="SNAPC1"/>
    <property type="match status" value="1"/>
</dbReference>